<dbReference type="EMBL" id="JARRAF010000004">
    <property type="protein sequence ID" value="MDK2123348.1"/>
    <property type="molecule type" value="Genomic_DNA"/>
</dbReference>
<feature type="transmembrane region" description="Helical" evidence="1">
    <location>
        <begin position="82"/>
        <end position="105"/>
    </location>
</feature>
<dbReference type="InterPro" id="IPR039447">
    <property type="entry name" value="UreH-like_TM_dom"/>
</dbReference>
<dbReference type="Proteomes" id="UP001172778">
    <property type="component" value="Unassembled WGS sequence"/>
</dbReference>
<feature type="transmembrane region" description="Helical" evidence="1">
    <location>
        <begin position="53"/>
        <end position="76"/>
    </location>
</feature>
<feature type="transmembrane region" description="Helical" evidence="1">
    <location>
        <begin position="165"/>
        <end position="188"/>
    </location>
</feature>
<keyword evidence="4" id="KW-1185">Reference proteome</keyword>
<keyword evidence="1" id="KW-0812">Transmembrane</keyword>
<name>A0ABT7DTF7_9NEIS</name>
<evidence type="ECO:0000259" key="2">
    <source>
        <dbReference type="Pfam" id="PF13386"/>
    </source>
</evidence>
<organism evidence="3 4">
    <name type="scientific">Parachitinimonas caeni</name>
    <dbReference type="NCBI Taxonomy" id="3031301"/>
    <lineage>
        <taxon>Bacteria</taxon>
        <taxon>Pseudomonadati</taxon>
        <taxon>Pseudomonadota</taxon>
        <taxon>Betaproteobacteria</taxon>
        <taxon>Neisseriales</taxon>
        <taxon>Chitinibacteraceae</taxon>
        <taxon>Parachitinimonas</taxon>
    </lineage>
</organism>
<dbReference type="PANTHER" id="PTHR42208:SF1">
    <property type="entry name" value="HEAVY METAL TRANSPORTER"/>
    <property type="match status" value="1"/>
</dbReference>
<evidence type="ECO:0000313" key="3">
    <source>
        <dbReference type="EMBL" id="MDK2123348.1"/>
    </source>
</evidence>
<evidence type="ECO:0000313" key="4">
    <source>
        <dbReference type="Proteomes" id="UP001172778"/>
    </source>
</evidence>
<comment type="caution">
    <text evidence="3">The sequence shown here is derived from an EMBL/GenBank/DDBJ whole genome shotgun (WGS) entry which is preliminary data.</text>
</comment>
<keyword evidence="1" id="KW-0472">Membrane</keyword>
<proteinExistence type="predicted"/>
<feature type="transmembrane region" description="Helical" evidence="1">
    <location>
        <begin position="200"/>
        <end position="217"/>
    </location>
</feature>
<protein>
    <submittedName>
        <fullName evidence="3">Sulfite exporter TauE/SafE family protein</fullName>
    </submittedName>
</protein>
<keyword evidence="1" id="KW-1133">Transmembrane helix</keyword>
<gene>
    <name evidence="3" type="ORF">PZA18_04700</name>
</gene>
<dbReference type="RefSeq" id="WP_284099638.1">
    <property type="nucleotide sequence ID" value="NZ_JARRAF010000004.1"/>
</dbReference>
<feature type="transmembrane region" description="Helical" evidence="1">
    <location>
        <begin position="6"/>
        <end position="33"/>
    </location>
</feature>
<sequence>MLDPGLIGIFLAGLLGGTHCVGMCGGLVTAFALQLPSHRRPFPYFLALNTGRLFSYCLIGALLGGIAGGALALSPAAKLQQVLFIVANALLVAMGLYLAGISAITSRLELIGNWLWPRLQPLLRHFLPIRSVFSATAAGAIWGWLPCGLVYTAGLSALASASAWRGGLVMLAFGLGTLPNLLLMGVAAQTLRQWVAKRPLRLAAGLCLISIGTWRLLDTIWYLSATQ</sequence>
<reference evidence="3" key="1">
    <citation type="submission" date="2023-03" db="EMBL/GenBank/DDBJ databases">
        <title>Chitinimonas shenzhenensis gen. nov., sp. nov., a novel member of family Burkholderiaceae isolated from activated sludge collected in Shen Zhen, China.</title>
        <authorList>
            <person name="Wang X."/>
        </authorList>
    </citation>
    <scope>NUCLEOTIDE SEQUENCE</scope>
    <source>
        <strain evidence="3">DQS-5</strain>
    </source>
</reference>
<feature type="domain" description="Urease accessory protein UreH-like transmembrane" evidence="2">
    <location>
        <begin position="9"/>
        <end position="214"/>
    </location>
</feature>
<dbReference type="PANTHER" id="PTHR42208">
    <property type="entry name" value="HEAVY METAL TRANSPORTER-RELATED"/>
    <property type="match status" value="1"/>
</dbReference>
<feature type="transmembrane region" description="Helical" evidence="1">
    <location>
        <begin position="126"/>
        <end position="145"/>
    </location>
</feature>
<dbReference type="Pfam" id="PF13386">
    <property type="entry name" value="DsbD_2"/>
    <property type="match status" value="1"/>
</dbReference>
<accession>A0ABT7DTF7</accession>
<evidence type="ECO:0000256" key="1">
    <source>
        <dbReference type="SAM" id="Phobius"/>
    </source>
</evidence>